<comment type="caution">
    <text evidence="2">The sequence shown here is derived from an EMBL/GenBank/DDBJ whole genome shotgun (WGS) entry which is preliminary data.</text>
</comment>
<protein>
    <recommendedName>
        <fullName evidence="4">Autotransporter domain-containing protein</fullName>
    </recommendedName>
</protein>
<evidence type="ECO:0008006" key="4">
    <source>
        <dbReference type="Google" id="ProtNLM"/>
    </source>
</evidence>
<dbReference type="RefSeq" id="WP_338238171.1">
    <property type="nucleotide sequence ID" value="NZ_BQKE01000002.1"/>
</dbReference>
<dbReference type="InterPro" id="IPR053336">
    <property type="entry name" value="Rhoptry_Surface_Assoc"/>
</dbReference>
<proteinExistence type="predicted"/>
<keyword evidence="3" id="KW-1185">Reference proteome</keyword>
<feature type="chain" id="PRO_5042956266" description="Autotransporter domain-containing protein" evidence="1">
    <location>
        <begin position="30"/>
        <end position="1752"/>
    </location>
</feature>
<dbReference type="PANTHER" id="PTHR37320:SF1">
    <property type="entry name" value="RHOPTRY SURFACE PROTEIN CERLI2"/>
    <property type="match status" value="1"/>
</dbReference>
<gene>
    <name evidence="2" type="ORF">PEDI_35010</name>
</gene>
<organism evidence="2 3">
    <name type="scientific">Persicobacter diffluens</name>
    <dbReference type="NCBI Taxonomy" id="981"/>
    <lineage>
        <taxon>Bacteria</taxon>
        <taxon>Pseudomonadati</taxon>
        <taxon>Bacteroidota</taxon>
        <taxon>Cytophagia</taxon>
        <taxon>Cytophagales</taxon>
        <taxon>Persicobacteraceae</taxon>
        <taxon>Persicobacter</taxon>
    </lineage>
</organism>
<evidence type="ECO:0000313" key="2">
    <source>
        <dbReference type="EMBL" id="GJM62949.1"/>
    </source>
</evidence>
<sequence length="1752" mass="174679">MPQYTTLFKYRAIGAVFFFVCLLSPPALAQNSVGIGTNTPNQRAILHLNAPNGDQGILIPQMTTSQRMQANFSDNENGMLVYDFEEGQFFFWHGGNWYPLLKEFKADAGGDLEGIFPNPIIKNDAVTNAKIIDNAITTAKLTDGAVINSKLADDAIDNAKIQSDAIATENIQDFAITIDKITDGAVQTTKIADAAISTAKLNDQAVSSIKIANNSILNEDISTSAAITDNKLATISTAGKVANTATTATSANTPSAIVSRDTNGDFIANNISANTFSGNLTGDVSGDILGNASTASALESPVNVNFTGEVNGILSTFDGSTDAIVPVTINNDAITNAKILNDAITTNKISDGGVMTSDIADVAVTTIKIQNAAVTNTKIAGDAVESSHILDGTIIAGDIAGNAINSAHITDGTVQASDIGTGEINNTLIANDAVTTAKMIDGSVTTEKIADGTIMPADLNPQGNDKVLATDNLGNVSWIDKVSLVTFGAGDGLTFDNAANTMNISAEVSQFQINGSNRLQLQPNAIQNNELANDAVTTAEILNATIEDADISGTAAITGTKINPDFGGQNISTTAGVNAATVNTTGTATLATVDINNGTIDGTTLGASNPAAATVTNLIASGTVALPNDAIQTAEIQDANITEAKLDKANIPLSGFGNPTAAVNMGSQKITNLADPTTPQDAATQNYVDNQLTSSNALTDAHIFIGNAGNVKAEQSMSGDATMANNGLVTISNNAIGSAEITDGSIADADINAGAAIAGSKINPDFVGQTIATTGNTSTNTLSATGTATLADVDIAAGEIDGTTIGANSAAPATFTNLSTTGVVDLGTNAIQTAEIQDNQITTAKVADNNITNAKLDKANIPLSGFGAAAADVSVGNNKLIDIADPTATQDAATKHYVDTQITSSENLTDATLWIGDGTNQRAEQSISGDATLANDGTMTITADAISNVEIADGTILNADINGLAAIAGTKVDPDFGAQLISTTGTANLATVDVGGGNIDGTTIGATAAAPATVTNLTASGTVTLGTDAIQTAEIQDAQITTAKVADANITEAKLDKANIPLSGFGAAAADVSMGTNTITNLADPTNAQDAATMNFVTTQLALSEDLSNGSIWIGDATGDRAEQTMGGDATIATDGTVTIANNAIGSAEITDGTIINDDIANTTITDAKLATISTAGKVANSATTATDANTANAIVARDAAGDFAANDITANAFIGPITGNASTATALETARDLSFTGDVTGSITGFDGSGNGTTALTIAAGSIVDADINAAAAIVDSKLATISTAGKVANSATTATDANTANAIVARDAAGDFAANDITANAFIGPITGNASTATALETARDLSFTGDVTGSITGFDGTGNGTTALTIAAGTIVDADINAAAAIVDSKLATISTAGKVANSATSATDANTANAIVARDAAGDFAANDITANAFIGPITGNASTATALETARDLSFTGDVTGSITGFDGTGNGTTALTIAAGSIVDADINAAAAIADSKLATISTAGKVANSATTATDANTANAIVARDAAGDFTANDITANAFIGTVTGNASTATALETARDLSFTGDVTGSITGFDGTGNGTTALTIAAGSIVDADINASAAIADSKLATISTAGKVANTATTATDANTANAIVARDAAGDFTTGKITSTGLKLDPTNGSFVSQIQRFQGAGSATTISGGGSFGTFTISGFSGSIATTANVIVNPTSGMGNVIITYCGVTGANTIEVGVYNLGGSNFDASTITFNVCVIQ</sequence>
<dbReference type="PANTHER" id="PTHR37320">
    <property type="entry name" value="AG-1 BLOOD STAGE MEMBRANE PROTEIN HOMOLOGUE"/>
    <property type="match status" value="1"/>
</dbReference>
<keyword evidence="1" id="KW-0732">Signal</keyword>
<feature type="signal peptide" evidence="1">
    <location>
        <begin position="1"/>
        <end position="29"/>
    </location>
</feature>
<evidence type="ECO:0000313" key="3">
    <source>
        <dbReference type="Proteomes" id="UP001310022"/>
    </source>
</evidence>
<evidence type="ECO:0000256" key="1">
    <source>
        <dbReference type="SAM" id="SignalP"/>
    </source>
</evidence>
<dbReference type="Proteomes" id="UP001310022">
    <property type="component" value="Unassembled WGS sequence"/>
</dbReference>
<reference evidence="2 3" key="1">
    <citation type="submission" date="2021-12" db="EMBL/GenBank/DDBJ databases">
        <title>Genome sequencing of bacteria with rrn-lacking chromosome and rrn-plasmid.</title>
        <authorList>
            <person name="Anda M."/>
            <person name="Iwasaki W."/>
        </authorList>
    </citation>
    <scope>NUCLEOTIDE SEQUENCE [LARGE SCALE GENOMIC DNA]</scope>
    <source>
        <strain evidence="2 3">NBRC 15940</strain>
    </source>
</reference>
<dbReference type="EMBL" id="BQKE01000002">
    <property type="protein sequence ID" value="GJM62949.1"/>
    <property type="molecule type" value="Genomic_DNA"/>
</dbReference>
<accession>A0AAN5AL72</accession>
<name>A0AAN5AL72_9BACT</name>